<dbReference type="PANTHER" id="PTHR43383:SF2">
    <property type="entry name" value="AMIDOHYDROLASE 2 FAMILY PROTEIN"/>
    <property type="match status" value="1"/>
</dbReference>
<dbReference type="EnsemblPlants" id="AET1Gv20368100.1">
    <property type="protein sequence ID" value="AET1Gv20368100.1"/>
    <property type="gene ID" value="AET1Gv20368100"/>
</dbReference>
<reference evidence="1" key="5">
    <citation type="journal article" date="2021" name="G3 (Bethesda)">
        <title>Aegilops tauschii genome assembly Aet v5.0 features greater sequence contiguity and improved annotation.</title>
        <authorList>
            <person name="Wang L."/>
            <person name="Zhu T."/>
            <person name="Rodriguez J.C."/>
            <person name="Deal K.R."/>
            <person name="Dubcovsky J."/>
            <person name="McGuire P.E."/>
            <person name="Lux T."/>
            <person name="Spannagl M."/>
            <person name="Mayer K.F.X."/>
            <person name="Baldrich P."/>
            <person name="Meyers B.C."/>
            <person name="Huo N."/>
            <person name="Gu Y.Q."/>
            <person name="Zhou H."/>
            <person name="Devos K.M."/>
            <person name="Bennetzen J.L."/>
            <person name="Unver T."/>
            <person name="Budak H."/>
            <person name="Gulick P.J."/>
            <person name="Galiba G."/>
            <person name="Kalapos B."/>
            <person name="Nelson D.R."/>
            <person name="Li P."/>
            <person name="You F.M."/>
            <person name="Luo M.C."/>
            <person name="Dvorak J."/>
        </authorList>
    </citation>
    <scope>NUCLEOTIDE SEQUENCE [LARGE SCALE GENOMIC DNA]</scope>
    <source>
        <strain evidence="1">cv. AL8/78</strain>
    </source>
</reference>
<dbReference type="Gene3D" id="3.20.20.140">
    <property type="entry name" value="Metal-dependent hydrolases"/>
    <property type="match status" value="1"/>
</dbReference>
<reference evidence="2" key="1">
    <citation type="journal article" date="2014" name="Science">
        <title>Ancient hybridizations among the ancestral genomes of bread wheat.</title>
        <authorList>
            <consortium name="International Wheat Genome Sequencing Consortium,"/>
            <person name="Marcussen T."/>
            <person name="Sandve S.R."/>
            <person name="Heier L."/>
            <person name="Spannagl M."/>
            <person name="Pfeifer M."/>
            <person name="Jakobsen K.S."/>
            <person name="Wulff B.B."/>
            <person name="Steuernagel B."/>
            <person name="Mayer K.F."/>
            <person name="Olsen O.A."/>
        </authorList>
    </citation>
    <scope>NUCLEOTIDE SEQUENCE [LARGE SCALE GENOMIC DNA]</scope>
    <source>
        <strain evidence="2">cv. AL8/78</strain>
    </source>
</reference>
<organism evidence="1 2">
    <name type="scientific">Aegilops tauschii subsp. strangulata</name>
    <name type="common">Goatgrass</name>
    <dbReference type="NCBI Taxonomy" id="200361"/>
    <lineage>
        <taxon>Eukaryota</taxon>
        <taxon>Viridiplantae</taxon>
        <taxon>Streptophyta</taxon>
        <taxon>Embryophyta</taxon>
        <taxon>Tracheophyta</taxon>
        <taxon>Spermatophyta</taxon>
        <taxon>Magnoliopsida</taxon>
        <taxon>Liliopsida</taxon>
        <taxon>Poales</taxon>
        <taxon>Poaceae</taxon>
        <taxon>BOP clade</taxon>
        <taxon>Pooideae</taxon>
        <taxon>Triticodae</taxon>
        <taxon>Triticeae</taxon>
        <taxon>Triticinae</taxon>
        <taxon>Aegilops</taxon>
    </lineage>
</organism>
<accession>A0A452YBP8</accession>
<dbReference type="Proteomes" id="UP000015105">
    <property type="component" value="Chromosome 1D"/>
</dbReference>
<evidence type="ECO:0000313" key="1">
    <source>
        <dbReference type="EnsemblPlants" id="AET1Gv20368100.1"/>
    </source>
</evidence>
<protein>
    <submittedName>
        <fullName evidence="1">Uncharacterized protein</fullName>
    </submittedName>
</protein>
<reference evidence="1" key="4">
    <citation type="submission" date="2019-03" db="UniProtKB">
        <authorList>
            <consortium name="EnsemblPlants"/>
        </authorList>
    </citation>
    <scope>IDENTIFICATION</scope>
</reference>
<reference evidence="2" key="2">
    <citation type="journal article" date="2017" name="Nat. Plants">
        <title>The Aegilops tauschii genome reveals multiple impacts of transposons.</title>
        <authorList>
            <person name="Zhao G."/>
            <person name="Zou C."/>
            <person name="Li K."/>
            <person name="Wang K."/>
            <person name="Li T."/>
            <person name="Gao L."/>
            <person name="Zhang X."/>
            <person name="Wang H."/>
            <person name="Yang Z."/>
            <person name="Liu X."/>
            <person name="Jiang W."/>
            <person name="Mao L."/>
            <person name="Kong X."/>
            <person name="Jiao Y."/>
            <person name="Jia J."/>
        </authorList>
    </citation>
    <scope>NUCLEOTIDE SEQUENCE [LARGE SCALE GENOMIC DNA]</scope>
    <source>
        <strain evidence="2">cv. AL8/78</strain>
    </source>
</reference>
<proteinExistence type="predicted"/>
<reference evidence="1" key="3">
    <citation type="journal article" date="2017" name="Nature">
        <title>Genome sequence of the progenitor of the wheat D genome Aegilops tauschii.</title>
        <authorList>
            <person name="Luo M.C."/>
            <person name="Gu Y.Q."/>
            <person name="Puiu D."/>
            <person name="Wang H."/>
            <person name="Twardziok S.O."/>
            <person name="Deal K.R."/>
            <person name="Huo N."/>
            <person name="Zhu T."/>
            <person name="Wang L."/>
            <person name="Wang Y."/>
            <person name="McGuire P.E."/>
            <person name="Liu S."/>
            <person name="Long H."/>
            <person name="Ramasamy R.K."/>
            <person name="Rodriguez J.C."/>
            <person name="Van S.L."/>
            <person name="Yuan L."/>
            <person name="Wang Z."/>
            <person name="Xia Z."/>
            <person name="Xiao L."/>
            <person name="Anderson O.D."/>
            <person name="Ouyang S."/>
            <person name="Liang Y."/>
            <person name="Zimin A.V."/>
            <person name="Pertea G."/>
            <person name="Qi P."/>
            <person name="Bennetzen J.L."/>
            <person name="Dai X."/>
            <person name="Dawson M.W."/>
            <person name="Muller H.G."/>
            <person name="Kugler K."/>
            <person name="Rivarola-Duarte L."/>
            <person name="Spannagl M."/>
            <person name="Mayer K.F.X."/>
            <person name="Lu F.H."/>
            <person name="Bevan M.W."/>
            <person name="Leroy P."/>
            <person name="Li P."/>
            <person name="You F.M."/>
            <person name="Sun Q."/>
            <person name="Liu Z."/>
            <person name="Lyons E."/>
            <person name="Wicker T."/>
            <person name="Salzberg S.L."/>
            <person name="Devos K.M."/>
            <person name="Dvorak J."/>
        </authorList>
    </citation>
    <scope>NUCLEOTIDE SEQUENCE [LARGE SCALE GENOMIC DNA]</scope>
    <source>
        <strain evidence="1">cv. AL8/78</strain>
    </source>
</reference>
<dbReference type="AlphaFoldDB" id="A0A452YBP8"/>
<keyword evidence="2" id="KW-1185">Reference proteome</keyword>
<sequence length="135" mass="14761">MEARYAELRRAVEETAAVDAHAHNLVDTASSLPFLRCFSEADGDALAFAPHSLSFKVLLHYGNRLTDRTHACFASRRCCAYPLPGRPSSTAPSCLHPARDRNIFFFQSQIVPSFTTPSSSLVCMCMCMSPSVAAC</sequence>
<name>A0A452YBP8_AEGTS</name>
<evidence type="ECO:0000313" key="2">
    <source>
        <dbReference type="Proteomes" id="UP000015105"/>
    </source>
</evidence>
<dbReference type="Gramene" id="AET1Gv20368100.1">
    <property type="protein sequence ID" value="AET1Gv20368100.1"/>
    <property type="gene ID" value="AET1Gv20368100"/>
</dbReference>
<dbReference type="PANTHER" id="PTHR43383">
    <property type="entry name" value="NODULIN 6"/>
    <property type="match status" value="1"/>
</dbReference>